<protein>
    <recommendedName>
        <fullName evidence="3">Glutathione S-transferase</fullName>
        <ecNumber evidence="3">2.5.1.18</ecNumber>
    </recommendedName>
</protein>
<evidence type="ECO:0000313" key="5">
    <source>
        <dbReference type="EMBL" id="CAL5089122.1"/>
    </source>
</evidence>
<dbReference type="Pfam" id="PF13410">
    <property type="entry name" value="GST_C_2"/>
    <property type="match status" value="1"/>
</dbReference>
<dbReference type="InterPro" id="IPR045073">
    <property type="entry name" value="Omega/Tau-like"/>
</dbReference>
<dbReference type="SUPFAM" id="SSF52833">
    <property type="entry name" value="Thioredoxin-like"/>
    <property type="match status" value="1"/>
</dbReference>
<keyword evidence="6" id="KW-1185">Reference proteome</keyword>
<evidence type="ECO:0000313" key="6">
    <source>
        <dbReference type="Proteomes" id="UP001497457"/>
    </source>
</evidence>
<dbReference type="InterPro" id="IPR036282">
    <property type="entry name" value="Glutathione-S-Trfase_C_sf"/>
</dbReference>
<dbReference type="InterPro" id="IPR004045">
    <property type="entry name" value="Glutathione_S-Trfase_N"/>
</dbReference>
<dbReference type="Proteomes" id="UP001497457">
    <property type="component" value="Chromosome 8b"/>
</dbReference>
<name>A0ABC9G7F1_9POAL</name>
<feature type="domain" description="GST C-terminal" evidence="4">
    <location>
        <begin position="34"/>
        <end position="173"/>
    </location>
</feature>
<dbReference type="EC" id="2.5.1.18" evidence="3"/>
<dbReference type="GO" id="GO:0005829">
    <property type="term" value="C:cytosol"/>
    <property type="evidence" value="ECO:0007669"/>
    <property type="project" value="UniProtKB-SubCell"/>
</dbReference>
<dbReference type="Gene3D" id="1.20.1050.10">
    <property type="match status" value="1"/>
</dbReference>
<dbReference type="PANTHER" id="PTHR11260:SF663">
    <property type="entry name" value="GLUTATHIONE TRANSFERASE"/>
    <property type="match status" value="1"/>
</dbReference>
<dbReference type="InterPro" id="IPR010987">
    <property type="entry name" value="Glutathione-S-Trfase_C-like"/>
</dbReference>
<dbReference type="GO" id="GO:0004364">
    <property type="term" value="F:glutathione transferase activity"/>
    <property type="evidence" value="ECO:0007669"/>
    <property type="project" value="UniProtKB-UniRule"/>
</dbReference>
<dbReference type="InterPro" id="IPR036249">
    <property type="entry name" value="Thioredoxin-like_sf"/>
</dbReference>
<reference evidence="6" key="1">
    <citation type="submission" date="2024-06" db="EMBL/GenBank/DDBJ databases">
        <authorList>
            <person name="Ryan C."/>
        </authorList>
    </citation>
    <scope>NUCLEOTIDE SEQUENCE [LARGE SCALE GENOMIC DNA]</scope>
</reference>
<dbReference type="CDD" id="cd03185">
    <property type="entry name" value="GST_C_Tau"/>
    <property type="match status" value="1"/>
</dbReference>
<comment type="function">
    <text evidence="3">Is involved in the conjugation of reduced glutathione to a wide number of exogenous and endogenous hydrophobic electrophiles.</text>
</comment>
<accession>A0ABC9G7F1</accession>
<comment type="similarity">
    <text evidence="3">Belongs to the GST superfamily.</text>
</comment>
<gene>
    <name evidence="5" type="ORF">URODEC1_LOCUS113190</name>
</gene>
<comment type="catalytic activity">
    <reaction evidence="2 3">
        <text>RX + glutathione = an S-substituted glutathione + a halide anion + H(+)</text>
        <dbReference type="Rhea" id="RHEA:16437"/>
        <dbReference type="ChEBI" id="CHEBI:15378"/>
        <dbReference type="ChEBI" id="CHEBI:16042"/>
        <dbReference type="ChEBI" id="CHEBI:17792"/>
        <dbReference type="ChEBI" id="CHEBI:57925"/>
        <dbReference type="ChEBI" id="CHEBI:90779"/>
        <dbReference type="EC" id="2.5.1.18"/>
    </reaction>
</comment>
<evidence type="ECO:0000256" key="1">
    <source>
        <dbReference type="ARBA" id="ARBA00022679"/>
    </source>
</evidence>
<comment type="subcellular location">
    <subcellularLocation>
        <location evidence="3">Cytoplasm</location>
        <location evidence="3">Cytosol</location>
    </subcellularLocation>
</comment>
<evidence type="ECO:0000256" key="2">
    <source>
        <dbReference type="ARBA" id="ARBA00047960"/>
    </source>
</evidence>
<reference evidence="5 6" key="2">
    <citation type="submission" date="2024-10" db="EMBL/GenBank/DDBJ databases">
        <authorList>
            <person name="Ryan C."/>
        </authorList>
    </citation>
    <scope>NUCLEOTIDE SEQUENCE [LARGE SCALE GENOMIC DNA]</scope>
</reference>
<dbReference type="Pfam" id="PF13417">
    <property type="entry name" value="GST_N_3"/>
    <property type="match status" value="1"/>
</dbReference>
<dbReference type="EMBL" id="OZ075118">
    <property type="protein sequence ID" value="CAL5089122.1"/>
    <property type="molecule type" value="Genomic_DNA"/>
</dbReference>
<dbReference type="InterPro" id="IPR045074">
    <property type="entry name" value="GST_C_Tau"/>
</dbReference>
<keyword evidence="3" id="KW-0963">Cytoplasm</keyword>
<proteinExistence type="inferred from homology"/>
<organism evidence="5 6">
    <name type="scientific">Urochloa decumbens</name>
    <dbReference type="NCBI Taxonomy" id="240449"/>
    <lineage>
        <taxon>Eukaryota</taxon>
        <taxon>Viridiplantae</taxon>
        <taxon>Streptophyta</taxon>
        <taxon>Embryophyta</taxon>
        <taxon>Tracheophyta</taxon>
        <taxon>Spermatophyta</taxon>
        <taxon>Magnoliopsida</taxon>
        <taxon>Liliopsida</taxon>
        <taxon>Poales</taxon>
        <taxon>Poaceae</taxon>
        <taxon>PACMAD clade</taxon>
        <taxon>Panicoideae</taxon>
        <taxon>Panicodae</taxon>
        <taxon>Paniceae</taxon>
        <taxon>Melinidinae</taxon>
        <taxon>Urochloa</taxon>
    </lineage>
</organism>
<dbReference type="AlphaFoldDB" id="A0ABC9G7F1"/>
<dbReference type="SUPFAM" id="SSF47616">
    <property type="entry name" value="GST C-terminal domain-like"/>
    <property type="match status" value="1"/>
</dbReference>
<dbReference type="PROSITE" id="PS50405">
    <property type="entry name" value="GST_CTER"/>
    <property type="match status" value="1"/>
</dbReference>
<dbReference type="PANTHER" id="PTHR11260">
    <property type="entry name" value="GLUTATHIONE S-TRANSFERASE, GST, SUPERFAMILY, GST DOMAIN CONTAINING"/>
    <property type="match status" value="1"/>
</dbReference>
<keyword evidence="1 3" id="KW-0808">Transferase</keyword>
<evidence type="ECO:0000256" key="3">
    <source>
        <dbReference type="RuleBase" id="RU369102"/>
    </source>
</evidence>
<sequence>MAGGGGGGGGHELTLLAARRQVSPFVMRVRVALNLKGLRYAYVLEDLAAKSDLLLASNPVHKTAEAAADERATAAAPAGALLEQLEGLLGEEEERGFFGGDAIGYLDVVLGSFLSWIEALQEVAGVALLDATRTPRLAAWAERFAGSDAVRSVTPEVGWVVAYAEMLRERWDA</sequence>
<evidence type="ECO:0000259" key="4">
    <source>
        <dbReference type="PROSITE" id="PS50405"/>
    </source>
</evidence>